<dbReference type="AlphaFoldDB" id="A0A8K0GGE4"/>
<protein>
    <submittedName>
        <fullName evidence="1">Uncharacterized protein</fullName>
    </submittedName>
</protein>
<gene>
    <name evidence="1" type="ORF">ILUMI_07362</name>
</gene>
<sequence length="107" mass="12071">MSECFICGESVADGLCAKGCHGGCSCRKNDMKCTTICKGQSYTNVQTEILILNPDDCNIVYDDTLEEGRRDFDDHLSNEEIEELEFMILRPSSAKRVKNLLRVSERN</sequence>
<dbReference type="OrthoDB" id="10524964at2759"/>
<organism evidence="1 2">
    <name type="scientific">Ignelater luminosus</name>
    <name type="common">Cucubano</name>
    <name type="synonym">Pyrophorus luminosus</name>
    <dbReference type="NCBI Taxonomy" id="2038154"/>
    <lineage>
        <taxon>Eukaryota</taxon>
        <taxon>Metazoa</taxon>
        <taxon>Ecdysozoa</taxon>
        <taxon>Arthropoda</taxon>
        <taxon>Hexapoda</taxon>
        <taxon>Insecta</taxon>
        <taxon>Pterygota</taxon>
        <taxon>Neoptera</taxon>
        <taxon>Endopterygota</taxon>
        <taxon>Coleoptera</taxon>
        <taxon>Polyphaga</taxon>
        <taxon>Elateriformia</taxon>
        <taxon>Elateroidea</taxon>
        <taxon>Elateridae</taxon>
        <taxon>Agrypninae</taxon>
        <taxon>Pyrophorini</taxon>
        <taxon>Ignelater</taxon>
    </lineage>
</organism>
<dbReference type="Proteomes" id="UP000801492">
    <property type="component" value="Unassembled WGS sequence"/>
</dbReference>
<keyword evidence="2" id="KW-1185">Reference proteome</keyword>
<dbReference type="EMBL" id="VTPC01003242">
    <property type="protein sequence ID" value="KAF2898814.1"/>
    <property type="molecule type" value="Genomic_DNA"/>
</dbReference>
<name>A0A8K0GGE4_IGNLU</name>
<evidence type="ECO:0000313" key="1">
    <source>
        <dbReference type="EMBL" id="KAF2898814.1"/>
    </source>
</evidence>
<comment type="caution">
    <text evidence="1">The sequence shown here is derived from an EMBL/GenBank/DDBJ whole genome shotgun (WGS) entry which is preliminary data.</text>
</comment>
<proteinExistence type="predicted"/>
<accession>A0A8K0GGE4</accession>
<reference evidence="1" key="1">
    <citation type="submission" date="2019-08" db="EMBL/GenBank/DDBJ databases">
        <title>The genome of the North American firefly Photinus pyralis.</title>
        <authorList>
            <consortium name="Photinus pyralis genome working group"/>
            <person name="Fallon T.R."/>
            <person name="Sander Lower S.E."/>
            <person name="Weng J.-K."/>
        </authorList>
    </citation>
    <scope>NUCLEOTIDE SEQUENCE</scope>
    <source>
        <strain evidence="1">TRF0915ILg1</strain>
        <tissue evidence="1">Whole body</tissue>
    </source>
</reference>
<evidence type="ECO:0000313" key="2">
    <source>
        <dbReference type="Proteomes" id="UP000801492"/>
    </source>
</evidence>